<reference evidence="5" key="3">
    <citation type="submission" date="2025-09" db="UniProtKB">
        <authorList>
            <consortium name="Ensembl"/>
        </authorList>
    </citation>
    <scope>IDENTIFICATION</scope>
</reference>
<dbReference type="InterPro" id="IPR036179">
    <property type="entry name" value="Ig-like_dom_sf"/>
</dbReference>
<evidence type="ECO:0000259" key="4">
    <source>
        <dbReference type="PROSITE" id="PS50835"/>
    </source>
</evidence>
<dbReference type="InterPro" id="IPR013106">
    <property type="entry name" value="Ig_V-set"/>
</dbReference>
<evidence type="ECO:0000313" key="6">
    <source>
        <dbReference type="Proteomes" id="UP000472265"/>
    </source>
</evidence>
<keyword evidence="6" id="KW-1185">Reference proteome</keyword>
<sequence>MNFFFFFFVCKKHLFFSTGASDTKSVLQTPPDIIKRNGESVVSGIKCSHKITNYDRIFWYKQDEHRNLKLLGFLNVKFVNLEDDAKGKFNFDGLGSEKSSLSISDLALNDSAVYFCAASRHSAADSPHVIFSGFFTLL</sequence>
<keyword evidence="2" id="KW-0391">Immunity</keyword>
<dbReference type="Ensembl" id="ENSSAUT00010052547.1">
    <property type="protein sequence ID" value="ENSSAUP00010049948.1"/>
    <property type="gene ID" value="ENSSAUG00010020848.1"/>
</dbReference>
<dbReference type="PROSITE" id="PS50835">
    <property type="entry name" value="IG_LIKE"/>
    <property type="match status" value="1"/>
</dbReference>
<dbReference type="PANTHER" id="PTHR23268">
    <property type="entry name" value="T-CELL RECEPTOR BETA CHAIN"/>
    <property type="match status" value="1"/>
</dbReference>
<dbReference type="GO" id="GO:0002376">
    <property type="term" value="P:immune system process"/>
    <property type="evidence" value="ECO:0007669"/>
    <property type="project" value="UniProtKB-KW"/>
</dbReference>
<feature type="domain" description="Ig-like" evidence="4">
    <location>
        <begin position="24"/>
        <end position="132"/>
    </location>
</feature>
<name>A0A671XFM4_SPAAU</name>
<evidence type="ECO:0000256" key="3">
    <source>
        <dbReference type="SAM" id="SignalP"/>
    </source>
</evidence>
<reference evidence="5" key="1">
    <citation type="submission" date="2021-04" db="EMBL/GenBank/DDBJ databases">
        <authorList>
            <consortium name="Wellcome Sanger Institute Data Sharing"/>
        </authorList>
    </citation>
    <scope>NUCLEOTIDE SEQUENCE [LARGE SCALE GENOMIC DNA]</scope>
</reference>
<dbReference type="InterPro" id="IPR050413">
    <property type="entry name" value="TCR_beta_variable"/>
</dbReference>
<evidence type="ECO:0000256" key="1">
    <source>
        <dbReference type="ARBA" id="ARBA00022729"/>
    </source>
</evidence>
<dbReference type="Pfam" id="PF07686">
    <property type="entry name" value="V-set"/>
    <property type="match status" value="1"/>
</dbReference>
<dbReference type="PANTHER" id="PTHR23268:SF102">
    <property type="entry name" value="IMMUNOGLOBULIN V-SET DOMAIN-CONTAINING PROTEIN"/>
    <property type="match status" value="1"/>
</dbReference>
<feature type="signal peptide" evidence="3">
    <location>
        <begin position="1"/>
        <end position="20"/>
    </location>
</feature>
<proteinExistence type="predicted"/>
<evidence type="ECO:0000313" key="5">
    <source>
        <dbReference type="Ensembl" id="ENSSAUP00010049948.1"/>
    </source>
</evidence>
<dbReference type="InterPro" id="IPR013783">
    <property type="entry name" value="Ig-like_fold"/>
</dbReference>
<accession>A0A671XFM4</accession>
<dbReference type="OMA" id="QDQHQTL"/>
<dbReference type="Proteomes" id="UP000472265">
    <property type="component" value="Chromosome 16"/>
</dbReference>
<organism evidence="5 6">
    <name type="scientific">Sparus aurata</name>
    <name type="common">Gilthead sea bream</name>
    <dbReference type="NCBI Taxonomy" id="8175"/>
    <lineage>
        <taxon>Eukaryota</taxon>
        <taxon>Metazoa</taxon>
        <taxon>Chordata</taxon>
        <taxon>Craniata</taxon>
        <taxon>Vertebrata</taxon>
        <taxon>Euteleostomi</taxon>
        <taxon>Actinopterygii</taxon>
        <taxon>Neopterygii</taxon>
        <taxon>Teleostei</taxon>
        <taxon>Neoteleostei</taxon>
        <taxon>Acanthomorphata</taxon>
        <taxon>Eupercaria</taxon>
        <taxon>Spariformes</taxon>
        <taxon>Sparidae</taxon>
        <taxon>Sparus</taxon>
    </lineage>
</organism>
<evidence type="ECO:0000256" key="2">
    <source>
        <dbReference type="ARBA" id="ARBA00022859"/>
    </source>
</evidence>
<dbReference type="GO" id="GO:0007166">
    <property type="term" value="P:cell surface receptor signaling pathway"/>
    <property type="evidence" value="ECO:0007669"/>
    <property type="project" value="TreeGrafter"/>
</dbReference>
<dbReference type="GeneTree" id="ENSGT00940000166007"/>
<reference evidence="5" key="2">
    <citation type="submission" date="2025-08" db="UniProtKB">
        <authorList>
            <consortium name="Ensembl"/>
        </authorList>
    </citation>
    <scope>IDENTIFICATION</scope>
</reference>
<dbReference type="SUPFAM" id="SSF48726">
    <property type="entry name" value="Immunoglobulin"/>
    <property type="match status" value="1"/>
</dbReference>
<dbReference type="InterPro" id="IPR007110">
    <property type="entry name" value="Ig-like_dom"/>
</dbReference>
<dbReference type="InParanoid" id="A0A671XFM4"/>
<protein>
    <recommendedName>
        <fullName evidence="4">Ig-like domain-containing protein</fullName>
    </recommendedName>
</protein>
<feature type="chain" id="PRO_5025382096" description="Ig-like domain-containing protein" evidence="3">
    <location>
        <begin position="21"/>
        <end position="138"/>
    </location>
</feature>
<keyword evidence="1 3" id="KW-0732">Signal</keyword>
<dbReference type="GO" id="GO:0005886">
    <property type="term" value="C:plasma membrane"/>
    <property type="evidence" value="ECO:0007669"/>
    <property type="project" value="TreeGrafter"/>
</dbReference>
<dbReference type="Gene3D" id="2.60.40.10">
    <property type="entry name" value="Immunoglobulins"/>
    <property type="match status" value="1"/>
</dbReference>
<dbReference type="AlphaFoldDB" id="A0A671XFM4"/>